<dbReference type="CDD" id="cd15798">
    <property type="entry name" value="PMEI-like_3"/>
    <property type="match status" value="1"/>
</dbReference>
<dbReference type="InterPro" id="IPR006501">
    <property type="entry name" value="Pectinesterase_inhib_dom"/>
</dbReference>
<dbReference type="GO" id="GO:0030599">
    <property type="term" value="F:pectinesterase activity"/>
    <property type="evidence" value="ECO:0007669"/>
    <property type="project" value="InterPro"/>
</dbReference>
<dbReference type="GO" id="GO:0042545">
    <property type="term" value="P:cell wall modification"/>
    <property type="evidence" value="ECO:0007669"/>
    <property type="project" value="InterPro"/>
</dbReference>
<dbReference type="SMART" id="SM00856">
    <property type="entry name" value="PMEI"/>
    <property type="match status" value="1"/>
</dbReference>
<comment type="similarity">
    <text evidence="4">In the C-terminal section; belongs to the pectinesterase family.</text>
</comment>
<evidence type="ECO:0000256" key="4">
    <source>
        <dbReference type="ARBA" id="ARBA00007786"/>
    </source>
</evidence>
<accession>A0A444ZWV9</accession>
<dbReference type="UniPathway" id="UPA00545">
    <property type="reaction ID" value="UER00823"/>
</dbReference>
<dbReference type="GO" id="GO:0004857">
    <property type="term" value="F:enzyme inhibitor activity"/>
    <property type="evidence" value="ECO:0007669"/>
    <property type="project" value="InterPro"/>
</dbReference>
<dbReference type="GO" id="GO:0008270">
    <property type="term" value="F:zinc ion binding"/>
    <property type="evidence" value="ECO:0007669"/>
    <property type="project" value="UniProtKB-KW"/>
</dbReference>
<evidence type="ECO:0000259" key="10">
    <source>
        <dbReference type="PROSITE" id="PS50158"/>
    </source>
</evidence>
<protein>
    <recommendedName>
        <fullName evidence="10">CCHC-type domain-containing protein</fullName>
    </recommendedName>
</protein>
<keyword evidence="5" id="KW-0134">Cell wall</keyword>
<feature type="compositionally biased region" description="Basic and acidic residues" evidence="9">
    <location>
        <begin position="691"/>
        <end position="702"/>
    </location>
</feature>
<keyword evidence="8" id="KW-0862">Zinc</keyword>
<keyword evidence="8" id="KW-0863">Zinc-finger</keyword>
<dbReference type="InterPro" id="IPR001878">
    <property type="entry name" value="Znf_CCHC"/>
</dbReference>
<dbReference type="Proteomes" id="UP000289738">
    <property type="component" value="Chromosome B03"/>
</dbReference>
<evidence type="ECO:0000256" key="3">
    <source>
        <dbReference type="ARBA" id="ARBA00006027"/>
    </source>
</evidence>
<dbReference type="SUPFAM" id="SSF51126">
    <property type="entry name" value="Pectin lyase-like"/>
    <property type="match status" value="1"/>
</dbReference>
<evidence type="ECO:0000256" key="6">
    <source>
        <dbReference type="ARBA" id="ARBA00022801"/>
    </source>
</evidence>
<keyword evidence="12" id="KW-1185">Reference proteome</keyword>
<dbReference type="SUPFAM" id="SSF101148">
    <property type="entry name" value="Plant invertase/pectin methylesterase inhibitor"/>
    <property type="match status" value="1"/>
</dbReference>
<dbReference type="NCBIfam" id="TIGR01614">
    <property type="entry name" value="PME_inhib"/>
    <property type="match status" value="1"/>
</dbReference>
<dbReference type="Pfam" id="PF01095">
    <property type="entry name" value="Pectinesterase"/>
    <property type="match status" value="1"/>
</dbReference>
<comment type="caution">
    <text evidence="11">The sequence shown here is derived from an EMBL/GenBank/DDBJ whole genome shotgun (WGS) entry which is preliminary data.</text>
</comment>
<dbReference type="PANTHER" id="PTHR31286:SF99">
    <property type="entry name" value="DUF4283 DOMAIN-CONTAINING PROTEIN"/>
    <property type="match status" value="1"/>
</dbReference>
<comment type="subcellular location">
    <subcellularLocation>
        <location evidence="1">Secreted</location>
        <location evidence="1">Cell wall</location>
    </subcellularLocation>
</comment>
<dbReference type="EMBL" id="SDMP01000013">
    <property type="protein sequence ID" value="RYR18703.1"/>
    <property type="molecule type" value="Genomic_DNA"/>
</dbReference>
<feature type="region of interest" description="Disordered" evidence="9">
    <location>
        <begin position="406"/>
        <end position="455"/>
    </location>
</feature>
<organism evidence="11 12">
    <name type="scientific">Arachis hypogaea</name>
    <name type="common">Peanut</name>
    <dbReference type="NCBI Taxonomy" id="3818"/>
    <lineage>
        <taxon>Eukaryota</taxon>
        <taxon>Viridiplantae</taxon>
        <taxon>Streptophyta</taxon>
        <taxon>Embryophyta</taxon>
        <taxon>Tracheophyta</taxon>
        <taxon>Spermatophyta</taxon>
        <taxon>Magnoliopsida</taxon>
        <taxon>eudicotyledons</taxon>
        <taxon>Gunneridae</taxon>
        <taxon>Pentapetalae</taxon>
        <taxon>rosids</taxon>
        <taxon>fabids</taxon>
        <taxon>Fabales</taxon>
        <taxon>Fabaceae</taxon>
        <taxon>Papilionoideae</taxon>
        <taxon>50 kb inversion clade</taxon>
        <taxon>dalbergioids sensu lato</taxon>
        <taxon>Dalbergieae</taxon>
        <taxon>Pterocarpus clade</taxon>
        <taxon>Arachis</taxon>
    </lineage>
</organism>
<dbReference type="PANTHER" id="PTHR31286">
    <property type="entry name" value="GLYCINE-RICH CELL WALL STRUCTURAL PROTEIN 1.8-LIKE"/>
    <property type="match status" value="1"/>
</dbReference>
<dbReference type="InterPro" id="IPR040256">
    <property type="entry name" value="At4g02000-like"/>
</dbReference>
<dbReference type="Pfam" id="PF14111">
    <property type="entry name" value="DUF4283"/>
    <property type="match status" value="1"/>
</dbReference>
<feature type="domain" description="CCHC-type" evidence="10">
    <location>
        <begin position="646"/>
        <end position="660"/>
    </location>
</feature>
<feature type="region of interest" description="Disordered" evidence="9">
    <location>
        <begin position="663"/>
        <end position="710"/>
    </location>
</feature>
<dbReference type="InterPro" id="IPR035513">
    <property type="entry name" value="Invertase/methylesterase_inhib"/>
</dbReference>
<dbReference type="Gene3D" id="2.160.20.10">
    <property type="entry name" value="Single-stranded right-handed beta-helix, Pectin lyase-like"/>
    <property type="match status" value="1"/>
</dbReference>
<keyword evidence="6" id="KW-0378">Hydrolase</keyword>
<dbReference type="InterPro" id="IPR025558">
    <property type="entry name" value="DUF4283"/>
</dbReference>
<evidence type="ECO:0000313" key="12">
    <source>
        <dbReference type="Proteomes" id="UP000289738"/>
    </source>
</evidence>
<keyword evidence="8" id="KW-0479">Metal-binding</keyword>
<evidence type="ECO:0000256" key="1">
    <source>
        <dbReference type="ARBA" id="ARBA00004191"/>
    </source>
</evidence>
<evidence type="ECO:0000256" key="7">
    <source>
        <dbReference type="ARBA" id="ARBA00023085"/>
    </source>
</evidence>
<dbReference type="PROSITE" id="PS50158">
    <property type="entry name" value="ZF_CCHC"/>
    <property type="match status" value="1"/>
</dbReference>
<dbReference type="Pfam" id="PF04043">
    <property type="entry name" value="PMEI"/>
    <property type="match status" value="1"/>
</dbReference>
<feature type="compositionally biased region" description="Low complexity" evidence="9">
    <location>
        <begin position="663"/>
        <end position="685"/>
    </location>
</feature>
<dbReference type="Gene3D" id="1.20.140.40">
    <property type="entry name" value="Invertase/pectin methylesterase inhibitor family protein"/>
    <property type="match status" value="1"/>
</dbReference>
<dbReference type="STRING" id="3818.A0A444ZWV9"/>
<dbReference type="InterPro" id="IPR011050">
    <property type="entry name" value="Pectin_lyase_fold/virulence"/>
</dbReference>
<reference evidence="11 12" key="1">
    <citation type="submission" date="2019-01" db="EMBL/GenBank/DDBJ databases">
        <title>Sequencing of cultivated peanut Arachis hypogaea provides insights into genome evolution and oil improvement.</title>
        <authorList>
            <person name="Chen X."/>
        </authorList>
    </citation>
    <scope>NUCLEOTIDE SEQUENCE [LARGE SCALE GENOMIC DNA]</scope>
    <source>
        <strain evidence="12">cv. Fuhuasheng</strain>
        <tissue evidence="11">Leaves</tissue>
    </source>
</reference>
<name>A0A444ZWV9_ARAHY</name>
<sequence length="710" mass="77897">MQRTLYPDLCVSTLSTFPNLETKAMPQIISKVVNHTVHEVKSSSNNCTTTIKNLQNTLNTNEKRALDDCLKLFDDTIVELNTTILDLSKNPSSSSSSNQDLETLLSGAMTNLYTCLDGFSQSKNGNAVRGLIEEKVIEISHHVSNSLAMLKKVKTSLKKEQVFAEYGKMKKGFPSWVSAKDRKLLEGGNVNETKIDVVVAKDGSGNFTTIGEAVAMAPNSSTTRFVIYIKSGAYFENVEVIRKKTSLMFIGDGIGRTIIKASRNVVDGWTTFQSATVGTHECIMSKFKVGLITACASVTLLAKIINKGKSVSCSLCNTVSNISLATTSMRGGFVRGGASRPHSPRETIGGDGESSTRNTKKSKRLEEGGEFTGSTAIVPRVEEWMEEEVGNGGGEPLIQEAASTDLNAQENTKKVSFATVVRSGGKGRSEEDGNKANSKDKNATPEEKEEEEDISIQKLPNGLYNVVIPEGVKSELRKDWWETLIVKLLGRKISLSALQRKLQAMWGRMGSIEVINIGNEFFLVKFFNSEDLDFAIMEGPWKILDHYLTIRLWKPDFNPAEATIDNIAVWIRLPDLAIEYYHRAILEKIGGIAGRTIKVDSNTAQISRGKFARICVEVELDKPLVSQYLINGGPHKIEYEGLHQVCFGCGRIGHEKNQCPVAQSGNGAAQNQQNSKPNQNPIQNSALEVEGEGRMVNKDNGKGKNVIEQT</sequence>
<dbReference type="InterPro" id="IPR012334">
    <property type="entry name" value="Pectin_lyas_fold"/>
</dbReference>
<proteinExistence type="inferred from homology"/>
<evidence type="ECO:0000256" key="2">
    <source>
        <dbReference type="ARBA" id="ARBA00005184"/>
    </source>
</evidence>
<gene>
    <name evidence="11" type="ORF">Ahy_B03g063315</name>
</gene>
<keyword evidence="5" id="KW-0964">Secreted</keyword>
<comment type="pathway">
    <text evidence="2">Glycan metabolism; pectin degradation; 2-dehydro-3-deoxy-D-gluconate from pectin: step 1/5.</text>
</comment>
<dbReference type="GO" id="GO:0003676">
    <property type="term" value="F:nucleic acid binding"/>
    <property type="evidence" value="ECO:0007669"/>
    <property type="project" value="InterPro"/>
</dbReference>
<comment type="similarity">
    <text evidence="3">In the N-terminal section; belongs to the PMEI family.</text>
</comment>
<dbReference type="AlphaFoldDB" id="A0A444ZWV9"/>
<feature type="compositionally biased region" description="Basic and acidic residues" evidence="9">
    <location>
        <begin position="427"/>
        <end position="446"/>
    </location>
</feature>
<evidence type="ECO:0000256" key="5">
    <source>
        <dbReference type="ARBA" id="ARBA00022512"/>
    </source>
</evidence>
<keyword evidence="7" id="KW-0063">Aspartyl esterase</keyword>
<dbReference type="GO" id="GO:0045490">
    <property type="term" value="P:pectin catabolic process"/>
    <property type="evidence" value="ECO:0007669"/>
    <property type="project" value="UniProtKB-UniPathway"/>
</dbReference>
<feature type="region of interest" description="Disordered" evidence="9">
    <location>
        <begin position="333"/>
        <end position="381"/>
    </location>
</feature>
<dbReference type="InterPro" id="IPR000070">
    <property type="entry name" value="Pectinesterase_cat"/>
</dbReference>
<evidence type="ECO:0000256" key="8">
    <source>
        <dbReference type="PROSITE-ProRule" id="PRU00047"/>
    </source>
</evidence>
<evidence type="ECO:0000256" key="9">
    <source>
        <dbReference type="SAM" id="MobiDB-lite"/>
    </source>
</evidence>
<evidence type="ECO:0000313" key="11">
    <source>
        <dbReference type="EMBL" id="RYR18703.1"/>
    </source>
</evidence>